<sequence length="947" mass="103563">MRQAYAFDHFRLFVAERRLEREGRIVSLGSRAFDLLVALAENAGQVVGKEALLTRAWPDLTVDEGSLRYHINGLRKALGVTQDGSPYVANVPGRGYCLVAPTVVIAHPPAAFVPLAERRSGTVPRLLDRMVGRDEDIRKIANQLLARRFITIHGPGGIGKTTVAVAIAHQMLNAFEGAVYFLDLTVLDGSAFVVSALASALGIVIQSNDPTAEIVAFLRERRALIIFDSCEQVIGALAALAERIYLDAPAACILATSRERLRVEGEHVILLPTLEQPAADIAITAGQLLNFSATRLFVERAAAHGYATEIPDGDAPCVADICRKLDGMALAIELVASRVAMHGLRETAALVDGRFRLLWQGRRTAPPRHQTLAAMIDWSHALVDDAEQMVFRRLAIFVGPFVPAAAAAVISGPAFEPDRVLEAIESLVAKSLVAIARNGELEEYRLLDTTREYAFAKLVQAGEMESVAKAHALYLLTTIEEARAPPEGEPVELSKHTRKLLVREASSALNWAFSKQGNGRIAARLAAAMAHIFIEFSLLRECRSWIERALQTLDEGSRSIVLDMELDAALGHVLTFTEGNSERARYALLRALEAARQLQDHRSQFRLLSRLHMLYRRMAKYDELEQLSREAQSLADAIGDPAGKAAAHNLLGVAFHLVGNQKAARQHLETALLMAEFRHIKPSHFAFHRNPNIALSRCLWLQGYPDQAVASAKPLASQGAAPDAVTYCIGLIWGASVFEWVGDWDSVERLAEQLRAHALRYSLRPYQAVGDGMAGQSLIRQGDFDRGIPMVHSAIDVLRQDSYEMYIPQLAATLAKGLADCGQADEALLVVNNTLDRVLLNGGALETPELLRVRGEVELARGDVLTARASFRESIALAEEQGALSWQLRAQTSLARSHGPHDTDAEALTTLAHLYGQFTEGFQTEDLAMAASLLLERDKACFSKLDG</sequence>
<evidence type="ECO:0000256" key="1">
    <source>
        <dbReference type="ARBA" id="ARBA00023125"/>
    </source>
</evidence>
<dbReference type="EMBL" id="VFYP01000005">
    <property type="protein sequence ID" value="TPP05370.1"/>
    <property type="molecule type" value="Genomic_DNA"/>
</dbReference>
<keyword evidence="5" id="KW-1185">Reference proteome</keyword>
<dbReference type="SMART" id="SM00862">
    <property type="entry name" value="Trans_reg_C"/>
    <property type="match status" value="1"/>
</dbReference>
<dbReference type="InterPro" id="IPR002182">
    <property type="entry name" value="NB-ARC"/>
</dbReference>
<dbReference type="SUPFAM" id="SSF52540">
    <property type="entry name" value="P-loop containing nucleoside triphosphate hydrolases"/>
    <property type="match status" value="1"/>
</dbReference>
<evidence type="ECO:0000313" key="4">
    <source>
        <dbReference type="EMBL" id="TPP05370.1"/>
    </source>
</evidence>
<feature type="domain" description="OmpR/PhoB-type" evidence="3">
    <location>
        <begin position="2"/>
        <end position="100"/>
    </location>
</feature>
<dbReference type="Pfam" id="PF00931">
    <property type="entry name" value="NB-ARC"/>
    <property type="match status" value="1"/>
</dbReference>
<dbReference type="InterPro" id="IPR011990">
    <property type="entry name" value="TPR-like_helical_dom_sf"/>
</dbReference>
<dbReference type="OrthoDB" id="4473689at2"/>
<dbReference type="CDD" id="cd00383">
    <property type="entry name" value="trans_reg_C"/>
    <property type="match status" value="1"/>
</dbReference>
<dbReference type="Proteomes" id="UP000316429">
    <property type="component" value="Unassembled WGS sequence"/>
</dbReference>
<dbReference type="RefSeq" id="WP_140831422.1">
    <property type="nucleotide sequence ID" value="NZ_VFYP01000005.1"/>
</dbReference>
<dbReference type="GO" id="GO:0003677">
    <property type="term" value="F:DNA binding"/>
    <property type="evidence" value="ECO:0007669"/>
    <property type="project" value="UniProtKB-UniRule"/>
</dbReference>
<dbReference type="InterPro" id="IPR036388">
    <property type="entry name" value="WH-like_DNA-bd_sf"/>
</dbReference>
<gene>
    <name evidence="4" type="ORF">FJQ55_20345</name>
</gene>
<dbReference type="InterPro" id="IPR027417">
    <property type="entry name" value="P-loop_NTPase"/>
</dbReference>
<dbReference type="Gene3D" id="1.10.10.10">
    <property type="entry name" value="Winged helix-like DNA-binding domain superfamily/Winged helix DNA-binding domain"/>
    <property type="match status" value="1"/>
</dbReference>
<dbReference type="GO" id="GO:0000160">
    <property type="term" value="P:phosphorelay signal transduction system"/>
    <property type="evidence" value="ECO:0007669"/>
    <property type="project" value="InterPro"/>
</dbReference>
<dbReference type="Pfam" id="PF00486">
    <property type="entry name" value="Trans_reg_C"/>
    <property type="match status" value="1"/>
</dbReference>
<dbReference type="SUPFAM" id="SSF48452">
    <property type="entry name" value="TPR-like"/>
    <property type="match status" value="2"/>
</dbReference>
<dbReference type="PANTHER" id="PTHR47691:SF3">
    <property type="entry name" value="HTH-TYPE TRANSCRIPTIONAL REGULATOR RV0890C-RELATED"/>
    <property type="match status" value="1"/>
</dbReference>
<dbReference type="Gene3D" id="1.25.40.10">
    <property type="entry name" value="Tetratricopeptide repeat domain"/>
    <property type="match status" value="2"/>
</dbReference>
<keyword evidence="1 2" id="KW-0238">DNA-binding</keyword>
<dbReference type="InterPro" id="IPR001867">
    <property type="entry name" value="OmpR/PhoB-type_DNA-bd"/>
</dbReference>
<protein>
    <submittedName>
        <fullName evidence="4">ATPase</fullName>
    </submittedName>
</protein>
<accession>A0A504TV96</accession>
<dbReference type="PRINTS" id="PR00364">
    <property type="entry name" value="DISEASERSIST"/>
</dbReference>
<name>A0A504TV96_9HYPH</name>
<dbReference type="GO" id="GO:0043531">
    <property type="term" value="F:ADP binding"/>
    <property type="evidence" value="ECO:0007669"/>
    <property type="project" value="InterPro"/>
</dbReference>
<feature type="DNA-binding region" description="OmpR/PhoB-type" evidence="2">
    <location>
        <begin position="2"/>
        <end position="100"/>
    </location>
</feature>
<dbReference type="InterPro" id="IPR016032">
    <property type="entry name" value="Sig_transdc_resp-reg_C-effctor"/>
</dbReference>
<evidence type="ECO:0000256" key="2">
    <source>
        <dbReference type="PROSITE-ProRule" id="PRU01091"/>
    </source>
</evidence>
<evidence type="ECO:0000313" key="5">
    <source>
        <dbReference type="Proteomes" id="UP000316429"/>
    </source>
</evidence>
<proteinExistence type="predicted"/>
<evidence type="ECO:0000259" key="3">
    <source>
        <dbReference type="PROSITE" id="PS51755"/>
    </source>
</evidence>
<dbReference type="AlphaFoldDB" id="A0A504TV96"/>
<dbReference type="PROSITE" id="PS51755">
    <property type="entry name" value="OMPR_PHOB"/>
    <property type="match status" value="1"/>
</dbReference>
<comment type="caution">
    <text evidence="4">The sequence shown here is derived from an EMBL/GenBank/DDBJ whole genome shotgun (WGS) entry which is preliminary data.</text>
</comment>
<dbReference type="PANTHER" id="PTHR47691">
    <property type="entry name" value="REGULATOR-RELATED"/>
    <property type="match status" value="1"/>
</dbReference>
<dbReference type="Gene3D" id="3.40.50.300">
    <property type="entry name" value="P-loop containing nucleotide triphosphate hydrolases"/>
    <property type="match status" value="1"/>
</dbReference>
<organism evidence="4 5">
    <name type="scientific">Rhizobium glycinendophyticum</name>
    <dbReference type="NCBI Taxonomy" id="2589807"/>
    <lineage>
        <taxon>Bacteria</taxon>
        <taxon>Pseudomonadati</taxon>
        <taxon>Pseudomonadota</taxon>
        <taxon>Alphaproteobacteria</taxon>
        <taxon>Hyphomicrobiales</taxon>
        <taxon>Rhizobiaceae</taxon>
        <taxon>Rhizobium/Agrobacterium group</taxon>
        <taxon>Rhizobium</taxon>
    </lineage>
</organism>
<reference evidence="4 5" key="1">
    <citation type="submission" date="2019-06" db="EMBL/GenBank/DDBJ databases">
        <title>Rhizobium sp. CL12 isolated from roots of soybean.</title>
        <authorList>
            <person name="Wang C."/>
        </authorList>
    </citation>
    <scope>NUCLEOTIDE SEQUENCE [LARGE SCALE GENOMIC DNA]</scope>
    <source>
        <strain evidence="4 5">CL12</strain>
    </source>
</reference>
<dbReference type="GO" id="GO:0006355">
    <property type="term" value="P:regulation of DNA-templated transcription"/>
    <property type="evidence" value="ECO:0007669"/>
    <property type="project" value="InterPro"/>
</dbReference>
<dbReference type="SUPFAM" id="SSF46894">
    <property type="entry name" value="C-terminal effector domain of the bipartite response regulators"/>
    <property type="match status" value="1"/>
</dbReference>